<evidence type="ECO:0000256" key="6">
    <source>
        <dbReference type="ARBA" id="ARBA00022741"/>
    </source>
</evidence>
<evidence type="ECO:0000259" key="20">
    <source>
        <dbReference type="PROSITE" id="PS51383"/>
    </source>
</evidence>
<evidence type="ECO:0000256" key="4">
    <source>
        <dbReference type="ARBA" id="ARBA00009524"/>
    </source>
</evidence>
<evidence type="ECO:0000256" key="9">
    <source>
        <dbReference type="ARBA" id="ARBA00022958"/>
    </source>
</evidence>
<dbReference type="PANTHER" id="PTHR12592">
    <property type="entry name" value="ATP-DEPENDENT (S)-NAD(P)H-HYDRATE DEHYDRATASE FAMILY MEMBER"/>
    <property type="match status" value="1"/>
</dbReference>
<comment type="cofactor">
    <cofactor evidence="17">
        <name>Mg(2+)</name>
        <dbReference type="ChEBI" id="CHEBI:18420"/>
    </cofactor>
</comment>
<evidence type="ECO:0000256" key="10">
    <source>
        <dbReference type="ARBA" id="ARBA00023027"/>
    </source>
</evidence>
<dbReference type="EMBL" id="BMZC01000012">
    <property type="protein sequence ID" value="GGZ75108.1"/>
    <property type="molecule type" value="Genomic_DNA"/>
</dbReference>
<dbReference type="GO" id="GO:0052855">
    <property type="term" value="F:ADP-dependent NAD(P)H-hydrate dehydratase activity"/>
    <property type="evidence" value="ECO:0007669"/>
    <property type="project" value="UniProtKB-UniRule"/>
</dbReference>
<evidence type="ECO:0000256" key="15">
    <source>
        <dbReference type="ARBA" id="ARBA00048238"/>
    </source>
</evidence>
<dbReference type="HAMAP" id="MF_01966">
    <property type="entry name" value="NADHX_epimerase"/>
    <property type="match status" value="1"/>
</dbReference>
<evidence type="ECO:0000256" key="1">
    <source>
        <dbReference type="ARBA" id="ARBA00000013"/>
    </source>
</evidence>
<dbReference type="AlphaFoldDB" id="A0A8H9IJ67"/>
<dbReference type="GO" id="GO:0005524">
    <property type="term" value="F:ATP binding"/>
    <property type="evidence" value="ECO:0007669"/>
    <property type="project" value="UniProtKB-UniRule"/>
</dbReference>
<gene>
    <name evidence="18" type="primary">nnrE</name>
    <name evidence="17" type="synonym">nnrD</name>
    <name evidence="22" type="ORF">GCM10011274_36650</name>
</gene>
<feature type="binding site" evidence="18">
    <location>
        <begin position="143"/>
        <end position="149"/>
    </location>
    <ligand>
        <name>(6S)-NADPHX</name>
        <dbReference type="ChEBI" id="CHEBI:64076"/>
    </ligand>
</feature>
<keyword evidence="8 17" id="KW-0521">NADP</keyword>
<dbReference type="EC" id="5.1.99.6" evidence="19"/>
<comment type="catalytic activity">
    <reaction evidence="16 17 19">
        <text>(6S)-NADPHX + ADP = AMP + phosphate + NADPH + H(+)</text>
        <dbReference type="Rhea" id="RHEA:32235"/>
        <dbReference type="ChEBI" id="CHEBI:15378"/>
        <dbReference type="ChEBI" id="CHEBI:43474"/>
        <dbReference type="ChEBI" id="CHEBI:57783"/>
        <dbReference type="ChEBI" id="CHEBI:64076"/>
        <dbReference type="ChEBI" id="CHEBI:456215"/>
        <dbReference type="ChEBI" id="CHEBI:456216"/>
        <dbReference type="EC" id="4.2.1.136"/>
    </reaction>
</comment>
<accession>A0A8H9IJ67</accession>
<feature type="binding site" evidence="18">
    <location>
        <position position="172"/>
    </location>
    <ligand>
        <name>(6S)-NADPHX</name>
        <dbReference type="ChEBI" id="CHEBI:64076"/>
    </ligand>
</feature>
<comment type="catalytic activity">
    <reaction evidence="1 18 19">
        <text>(6R)-NADHX = (6S)-NADHX</text>
        <dbReference type="Rhea" id="RHEA:32215"/>
        <dbReference type="ChEBI" id="CHEBI:64074"/>
        <dbReference type="ChEBI" id="CHEBI:64075"/>
        <dbReference type="EC" id="5.1.99.6"/>
    </reaction>
</comment>
<evidence type="ECO:0000256" key="18">
    <source>
        <dbReference type="HAMAP-Rule" id="MF_01966"/>
    </source>
</evidence>
<comment type="caution">
    <text evidence="17">Lacks conserved residue(s) required for the propagation of feature annotation.</text>
</comment>
<keyword evidence="9 18" id="KW-0630">Potassium</keyword>
<comment type="catalytic activity">
    <reaction evidence="2 18 19">
        <text>(6R)-NADPHX = (6S)-NADPHX</text>
        <dbReference type="Rhea" id="RHEA:32227"/>
        <dbReference type="ChEBI" id="CHEBI:64076"/>
        <dbReference type="ChEBI" id="CHEBI:64077"/>
        <dbReference type="EC" id="5.1.99.6"/>
    </reaction>
</comment>
<dbReference type="PIRSF" id="PIRSF017184">
    <property type="entry name" value="Nnr"/>
    <property type="match status" value="1"/>
</dbReference>
<evidence type="ECO:0000256" key="3">
    <source>
        <dbReference type="ARBA" id="ARBA00006001"/>
    </source>
</evidence>
<comment type="function">
    <text evidence="14 19">Bifunctional enzyme that catalyzes the epimerization of the S- and R-forms of NAD(P)HX and the dehydration of the S-form of NAD(P)HX at the expense of ADP, which is converted to AMP. This allows the repair of both epimers of NAD(P)HX, a damaged form of NAD(P)H that is a result of enzymatic or heat-dependent hydration.</text>
</comment>
<dbReference type="InterPro" id="IPR017953">
    <property type="entry name" value="Carbohydrate_kinase_pred_CS"/>
</dbReference>
<dbReference type="PANTHER" id="PTHR12592:SF0">
    <property type="entry name" value="ATP-DEPENDENT (S)-NAD(P)H-HYDRATE DEHYDRATASE"/>
    <property type="match status" value="1"/>
</dbReference>
<sequence length="511" mass="54147">MQKTLTTLTDNWAPSSLSQKVFLAQQVRQHEEEAAETCGYHMDMLMQRAGQGIFRHLKANFPYAHNVLVIVGAGNNAGDGYVVATLAKSFGWQVTVAALNPDKALSGDAHTAQDAWFKEGGSVKHWQEVEFSSYDVIVDGILGTGLTGQVRDDARELINAVNDACLPVLSIDVPSGLNADSGVPLGVSIKADCTVTVVAQKAGLLTGQGKSYCGKLIYDDLDIAEAFNAIATPIACKVSYVDLPELGKREPNAHKGHFGRLLTVGANSGMPGSLRLTSEAALRTGAALVRAYCHTDSRLPISMGRPELMIASEQLDKQLDWSSCLAIGPGLGTDKWATDVFSQLMAHLESNQKACVIDADGLNLLADSSRSSRTLLSTKLSVITPHPGEAARLLHCSVSDIENDRLNAAQTLAKKYNAVAVLKGAGTIISNGEQSWICADGNPGMATAGMGDTLTGIIAGFISQGMSATQGAIYGVCLHAHAADNLAQRYGQRGMLASDLFEPLRELVNPT</sequence>
<comment type="similarity">
    <text evidence="3 19">In the N-terminal section; belongs to the NnrE/AIBP family.</text>
</comment>
<dbReference type="RefSeq" id="WP_191866861.1">
    <property type="nucleotide sequence ID" value="NZ_BMZC01000012.1"/>
</dbReference>
<evidence type="ECO:0000256" key="7">
    <source>
        <dbReference type="ARBA" id="ARBA00022840"/>
    </source>
</evidence>
<comment type="caution">
    <text evidence="22">The sequence shown here is derived from an EMBL/GenBank/DDBJ whole genome shotgun (WGS) entry which is preliminary data.</text>
</comment>
<dbReference type="GO" id="GO:0110051">
    <property type="term" value="P:metabolite repair"/>
    <property type="evidence" value="ECO:0007669"/>
    <property type="project" value="TreeGrafter"/>
</dbReference>
<dbReference type="SUPFAM" id="SSF53613">
    <property type="entry name" value="Ribokinase-like"/>
    <property type="match status" value="1"/>
</dbReference>
<organism evidence="22 23">
    <name type="scientific">Paraglaciecola chathamensis</name>
    <dbReference type="NCBI Taxonomy" id="368405"/>
    <lineage>
        <taxon>Bacteria</taxon>
        <taxon>Pseudomonadati</taxon>
        <taxon>Pseudomonadota</taxon>
        <taxon>Gammaproteobacteria</taxon>
        <taxon>Alteromonadales</taxon>
        <taxon>Alteromonadaceae</taxon>
        <taxon>Paraglaciecola</taxon>
    </lineage>
</organism>
<dbReference type="GO" id="GO:0046872">
    <property type="term" value="F:metal ion binding"/>
    <property type="evidence" value="ECO:0007669"/>
    <property type="project" value="UniProtKB-UniRule"/>
</dbReference>
<comment type="catalytic activity">
    <reaction evidence="15 17 19">
        <text>(6S)-NADHX + ADP = AMP + phosphate + NADH + H(+)</text>
        <dbReference type="Rhea" id="RHEA:32223"/>
        <dbReference type="ChEBI" id="CHEBI:15378"/>
        <dbReference type="ChEBI" id="CHEBI:43474"/>
        <dbReference type="ChEBI" id="CHEBI:57945"/>
        <dbReference type="ChEBI" id="CHEBI:64074"/>
        <dbReference type="ChEBI" id="CHEBI:456215"/>
        <dbReference type="ChEBI" id="CHEBI:456216"/>
        <dbReference type="EC" id="4.2.1.136"/>
    </reaction>
</comment>
<dbReference type="HAMAP" id="MF_01965">
    <property type="entry name" value="NADHX_dehydratase"/>
    <property type="match status" value="1"/>
</dbReference>
<dbReference type="CDD" id="cd01171">
    <property type="entry name" value="YXKO-related"/>
    <property type="match status" value="1"/>
</dbReference>
<dbReference type="SUPFAM" id="SSF64153">
    <property type="entry name" value="YjeF N-terminal domain-like"/>
    <property type="match status" value="1"/>
</dbReference>
<dbReference type="InterPro" id="IPR000631">
    <property type="entry name" value="CARKD"/>
</dbReference>
<dbReference type="EC" id="4.2.1.136" evidence="19"/>
<dbReference type="Pfam" id="PF01256">
    <property type="entry name" value="Carb_kinase"/>
    <property type="match status" value="1"/>
</dbReference>
<reference evidence="22" key="1">
    <citation type="journal article" date="2014" name="Int. J. Syst. Evol. Microbiol.">
        <title>Complete genome sequence of Corynebacterium casei LMG S-19264T (=DSM 44701T), isolated from a smear-ripened cheese.</title>
        <authorList>
            <consortium name="US DOE Joint Genome Institute (JGI-PGF)"/>
            <person name="Walter F."/>
            <person name="Albersmeier A."/>
            <person name="Kalinowski J."/>
            <person name="Ruckert C."/>
        </authorList>
    </citation>
    <scope>NUCLEOTIDE SEQUENCE</scope>
    <source>
        <strain evidence="22">KCTC 32337</strain>
    </source>
</reference>
<keyword evidence="11 18" id="KW-0413">Isomerase</keyword>
<evidence type="ECO:0000256" key="11">
    <source>
        <dbReference type="ARBA" id="ARBA00023235"/>
    </source>
</evidence>
<dbReference type="Gene3D" id="3.40.1190.20">
    <property type="match status" value="1"/>
</dbReference>
<evidence type="ECO:0000256" key="13">
    <source>
        <dbReference type="ARBA" id="ARBA00023268"/>
    </source>
</evidence>
<feature type="domain" description="YjeF C-terminal" evidence="20">
    <location>
        <begin position="238"/>
        <end position="511"/>
    </location>
</feature>
<dbReference type="GO" id="GO:0052856">
    <property type="term" value="F:NAD(P)HX epimerase activity"/>
    <property type="evidence" value="ECO:0007669"/>
    <property type="project" value="UniProtKB-UniRule"/>
</dbReference>
<evidence type="ECO:0000256" key="17">
    <source>
        <dbReference type="HAMAP-Rule" id="MF_01965"/>
    </source>
</evidence>
<feature type="binding site" evidence="17">
    <location>
        <position position="330"/>
    </location>
    <ligand>
        <name>(6S)-NADPHX</name>
        <dbReference type="ChEBI" id="CHEBI:64076"/>
    </ligand>
</feature>
<keyword evidence="12 17" id="KW-0456">Lyase</keyword>
<dbReference type="InterPro" id="IPR030677">
    <property type="entry name" value="Nnr"/>
</dbReference>
<feature type="binding site" evidence="17">
    <location>
        <position position="452"/>
    </location>
    <ligand>
        <name>(6S)-NADPHX</name>
        <dbReference type="ChEBI" id="CHEBI:64076"/>
    </ligand>
</feature>
<protein>
    <recommendedName>
        <fullName evidence="19">Bifunctional NAD(P)H-hydrate repair enzyme</fullName>
    </recommendedName>
    <alternativeName>
        <fullName evidence="19">Nicotinamide nucleotide repair protein</fullName>
    </alternativeName>
    <domain>
        <recommendedName>
            <fullName evidence="19">ADP-dependent (S)-NAD(P)H-hydrate dehydratase</fullName>
            <ecNumber evidence="19">4.2.1.136</ecNumber>
        </recommendedName>
        <alternativeName>
            <fullName evidence="19">ADP-dependent NAD(P)HX dehydratase</fullName>
        </alternativeName>
    </domain>
    <domain>
        <recommendedName>
            <fullName evidence="19">NAD(P)H-hydrate epimerase</fullName>
            <ecNumber evidence="19">5.1.99.6</ecNumber>
        </recommendedName>
    </domain>
</protein>
<comment type="function">
    <text evidence="18">Catalyzes the epimerization of the S- and R-forms of NAD(P)HX, a damaged form of NAD(P)H that is a result of enzymatic or heat-dependent hydration. This is a prerequisite for the S-specific NAD(P)H-hydrate dehydratase to allow the repair of both epimers of NAD(P)HX.</text>
</comment>
<dbReference type="Gene3D" id="3.40.50.10260">
    <property type="entry name" value="YjeF N-terminal domain"/>
    <property type="match status" value="1"/>
</dbReference>
<comment type="similarity">
    <text evidence="18">Belongs to the NnrE/AIBP family.</text>
</comment>
<feature type="domain" description="YjeF N-terminal" evidence="21">
    <location>
        <begin position="27"/>
        <end position="229"/>
    </location>
</feature>
<dbReference type="PROSITE" id="PS51383">
    <property type="entry name" value="YJEF_C_3"/>
    <property type="match status" value="1"/>
</dbReference>
<dbReference type="InterPro" id="IPR036652">
    <property type="entry name" value="YjeF_N_dom_sf"/>
</dbReference>
<evidence type="ECO:0000259" key="21">
    <source>
        <dbReference type="PROSITE" id="PS51385"/>
    </source>
</evidence>
<keyword evidence="6 17" id="KW-0547">Nucleotide-binding</keyword>
<evidence type="ECO:0000256" key="19">
    <source>
        <dbReference type="PIRNR" id="PIRNR017184"/>
    </source>
</evidence>
<feature type="binding site" evidence="17">
    <location>
        <position position="386"/>
    </location>
    <ligand>
        <name>(6S)-NADPHX</name>
        <dbReference type="ChEBI" id="CHEBI:64076"/>
    </ligand>
</feature>
<keyword evidence="10 17" id="KW-0520">NAD</keyword>
<keyword evidence="7 17" id="KW-0067">ATP-binding</keyword>
<evidence type="ECO:0000256" key="16">
    <source>
        <dbReference type="ARBA" id="ARBA00049209"/>
    </source>
</evidence>
<comment type="cofactor">
    <cofactor evidence="18 19">
        <name>K(+)</name>
        <dbReference type="ChEBI" id="CHEBI:29103"/>
    </cofactor>
    <text evidence="18 19">Binds 1 potassium ion per subunit.</text>
</comment>
<comment type="subunit">
    <text evidence="17">Homotetramer.</text>
</comment>
<dbReference type="NCBIfam" id="TIGR00197">
    <property type="entry name" value="yjeF_nterm"/>
    <property type="match status" value="1"/>
</dbReference>
<dbReference type="NCBIfam" id="TIGR00196">
    <property type="entry name" value="yjeF_cterm"/>
    <property type="match status" value="1"/>
</dbReference>
<dbReference type="Proteomes" id="UP000622604">
    <property type="component" value="Unassembled WGS sequence"/>
</dbReference>
<dbReference type="PROSITE" id="PS01050">
    <property type="entry name" value="YJEF_C_2"/>
    <property type="match status" value="1"/>
</dbReference>
<feature type="binding site" evidence="18">
    <location>
        <position position="76"/>
    </location>
    <ligand>
        <name>K(+)</name>
        <dbReference type="ChEBI" id="CHEBI:29103"/>
    </ligand>
</feature>
<feature type="binding site" evidence="17">
    <location>
        <begin position="423"/>
        <end position="427"/>
    </location>
    <ligand>
        <name>AMP</name>
        <dbReference type="ChEBI" id="CHEBI:456215"/>
    </ligand>
</feature>
<dbReference type="GO" id="GO:0046496">
    <property type="term" value="P:nicotinamide nucleotide metabolic process"/>
    <property type="evidence" value="ECO:0007669"/>
    <property type="project" value="UniProtKB-UniRule"/>
</dbReference>
<dbReference type="Pfam" id="PF03853">
    <property type="entry name" value="YjeF_N"/>
    <property type="match status" value="1"/>
</dbReference>
<feature type="binding site" evidence="18">
    <location>
        <position position="139"/>
    </location>
    <ligand>
        <name>K(+)</name>
        <dbReference type="ChEBI" id="CHEBI:29103"/>
    </ligand>
</feature>
<evidence type="ECO:0000256" key="2">
    <source>
        <dbReference type="ARBA" id="ARBA00000909"/>
    </source>
</evidence>
<dbReference type="PROSITE" id="PS51385">
    <property type="entry name" value="YJEF_N"/>
    <property type="match status" value="1"/>
</dbReference>
<name>A0A8H9IJ67_9ALTE</name>
<evidence type="ECO:0000313" key="23">
    <source>
        <dbReference type="Proteomes" id="UP000622604"/>
    </source>
</evidence>
<evidence type="ECO:0000256" key="12">
    <source>
        <dbReference type="ARBA" id="ARBA00023239"/>
    </source>
</evidence>
<dbReference type="InterPro" id="IPR029056">
    <property type="entry name" value="Ribokinase-like"/>
</dbReference>
<feature type="binding site" evidence="17">
    <location>
        <position position="451"/>
    </location>
    <ligand>
        <name>AMP</name>
        <dbReference type="ChEBI" id="CHEBI:456215"/>
    </ligand>
</feature>
<reference evidence="22" key="2">
    <citation type="submission" date="2020-09" db="EMBL/GenBank/DDBJ databases">
        <authorList>
            <person name="Sun Q."/>
            <person name="Kim S."/>
        </authorList>
    </citation>
    <scope>NUCLEOTIDE SEQUENCE</scope>
    <source>
        <strain evidence="22">KCTC 32337</strain>
    </source>
</reference>
<comment type="function">
    <text evidence="17">Catalyzes the dehydration of the S-form of NAD(P)HX at the expense of ADP, which is converted to AMP. Together with NAD(P)HX epimerase, which catalyzes the epimerization of the S- and R-forms, the enzyme allows the repair of both epimers of NAD(P)HX, a damaged form of NAD(P)H that is a result of enzymatic or heat-dependent hydration.</text>
</comment>
<evidence type="ECO:0000256" key="8">
    <source>
        <dbReference type="ARBA" id="ARBA00022857"/>
    </source>
</evidence>
<evidence type="ECO:0000256" key="5">
    <source>
        <dbReference type="ARBA" id="ARBA00022723"/>
    </source>
</evidence>
<proteinExistence type="inferred from homology"/>
<comment type="similarity">
    <text evidence="17">Belongs to the NnrD/CARKD family.</text>
</comment>
<comment type="similarity">
    <text evidence="4 19">In the C-terminal section; belongs to the NnrD/CARKD family.</text>
</comment>
<evidence type="ECO:0000313" key="22">
    <source>
        <dbReference type="EMBL" id="GGZ75108.1"/>
    </source>
</evidence>
<keyword evidence="5 18" id="KW-0479">Metal-binding</keyword>
<keyword evidence="13" id="KW-0511">Multifunctional enzyme</keyword>
<evidence type="ECO:0000256" key="14">
    <source>
        <dbReference type="ARBA" id="ARBA00025153"/>
    </source>
</evidence>
<feature type="binding site" evidence="18">
    <location>
        <position position="175"/>
    </location>
    <ligand>
        <name>K(+)</name>
        <dbReference type="ChEBI" id="CHEBI:29103"/>
    </ligand>
</feature>
<dbReference type="InterPro" id="IPR004443">
    <property type="entry name" value="YjeF_N_dom"/>
</dbReference>